<name>A0A7G9FQ37_9FIRM</name>
<gene>
    <name evidence="1" type="ORF">H9Q76_05180</name>
</gene>
<organism evidence="1 2">
    <name type="scientific">Wujia chipingensis</name>
    <dbReference type="NCBI Taxonomy" id="2763670"/>
    <lineage>
        <taxon>Bacteria</taxon>
        <taxon>Bacillati</taxon>
        <taxon>Bacillota</taxon>
        <taxon>Clostridia</taxon>
        <taxon>Lachnospirales</taxon>
        <taxon>Lachnospiraceae</taxon>
        <taxon>Wujia</taxon>
    </lineage>
</organism>
<dbReference type="Proteomes" id="UP000515819">
    <property type="component" value="Chromosome"/>
</dbReference>
<sequence>MNIGSMSNNYIIPYSGVSRVTPVNADNTVDTSTKVKPVECQTCKNREYVDGSNEPDVSFKTPGKIAAGESYAKVSAHEREHVANAIQKSSKPGAKLISANVTLKMGVCPECGRTYVAGGETTTQIQYSESNPYEKNRKQAEAGFLIGNNFDAIS</sequence>
<reference evidence="1 2" key="1">
    <citation type="submission" date="2020-08" db="EMBL/GenBank/DDBJ databases">
        <authorList>
            <person name="Liu C."/>
            <person name="Sun Q."/>
        </authorList>
    </citation>
    <scope>NUCLEOTIDE SEQUENCE [LARGE SCALE GENOMIC DNA]</scope>
    <source>
        <strain evidence="1 2">NSJ-4</strain>
    </source>
</reference>
<protein>
    <submittedName>
        <fullName evidence="1">Uncharacterized protein</fullName>
    </submittedName>
</protein>
<evidence type="ECO:0000313" key="2">
    <source>
        <dbReference type="Proteomes" id="UP000515819"/>
    </source>
</evidence>
<proteinExistence type="predicted"/>
<dbReference type="RefSeq" id="WP_118373831.1">
    <property type="nucleotide sequence ID" value="NZ_CP060632.1"/>
</dbReference>
<keyword evidence="2" id="KW-1185">Reference proteome</keyword>
<accession>A0A7G9FQ37</accession>
<dbReference type="KEGG" id="wcp:H9Q76_05180"/>
<dbReference type="EMBL" id="CP060632">
    <property type="protein sequence ID" value="QNM00669.1"/>
    <property type="molecule type" value="Genomic_DNA"/>
</dbReference>
<dbReference type="AlphaFoldDB" id="A0A7G9FQ37"/>
<evidence type="ECO:0000313" key="1">
    <source>
        <dbReference type="EMBL" id="QNM00669.1"/>
    </source>
</evidence>